<organism evidence="4 5">
    <name type="scientific">Monascus purpureus</name>
    <name type="common">Red mold</name>
    <name type="synonym">Monascus anka</name>
    <dbReference type="NCBI Taxonomy" id="5098"/>
    <lineage>
        <taxon>Eukaryota</taxon>
        <taxon>Fungi</taxon>
        <taxon>Dikarya</taxon>
        <taxon>Ascomycota</taxon>
        <taxon>Pezizomycotina</taxon>
        <taxon>Eurotiomycetes</taxon>
        <taxon>Eurotiomycetidae</taxon>
        <taxon>Eurotiales</taxon>
        <taxon>Aspergillaceae</taxon>
        <taxon>Monascus</taxon>
    </lineage>
</organism>
<dbReference type="Proteomes" id="UP000319663">
    <property type="component" value="Unassembled WGS sequence"/>
</dbReference>
<evidence type="ECO:0000313" key="4">
    <source>
        <dbReference type="EMBL" id="TQB70510.1"/>
    </source>
</evidence>
<feature type="domain" description="DUF3533" evidence="3">
    <location>
        <begin position="38"/>
        <end position="396"/>
    </location>
</feature>
<evidence type="ECO:0000313" key="5">
    <source>
        <dbReference type="Proteomes" id="UP000319663"/>
    </source>
</evidence>
<feature type="transmembrane region" description="Helical" evidence="2">
    <location>
        <begin position="331"/>
        <end position="352"/>
    </location>
</feature>
<gene>
    <name evidence="4" type="ORF">MPDQ_000383</name>
</gene>
<reference evidence="4 5" key="1">
    <citation type="submission" date="2019-06" db="EMBL/GenBank/DDBJ databases">
        <title>Wine fermentation using esterase from Monascus purpureus.</title>
        <authorList>
            <person name="Geng C."/>
            <person name="Zhang Y."/>
        </authorList>
    </citation>
    <scope>NUCLEOTIDE SEQUENCE [LARGE SCALE GENOMIC DNA]</scope>
    <source>
        <strain evidence="4">HQ1</strain>
    </source>
</reference>
<dbReference type="InterPro" id="IPR053001">
    <property type="entry name" value="MNNG_permease-like"/>
</dbReference>
<evidence type="ECO:0000256" key="2">
    <source>
        <dbReference type="SAM" id="Phobius"/>
    </source>
</evidence>
<keyword evidence="2" id="KW-0472">Membrane</keyword>
<evidence type="ECO:0000256" key="1">
    <source>
        <dbReference type="SAM" id="MobiDB-lite"/>
    </source>
</evidence>
<dbReference type="InterPro" id="IPR022703">
    <property type="entry name" value="DUF3533"/>
</dbReference>
<dbReference type="GO" id="GO:0016020">
    <property type="term" value="C:membrane"/>
    <property type="evidence" value="ECO:0007669"/>
    <property type="project" value="TreeGrafter"/>
</dbReference>
<feature type="transmembrane region" description="Helical" evidence="2">
    <location>
        <begin position="267"/>
        <end position="292"/>
    </location>
</feature>
<dbReference type="Pfam" id="PF12051">
    <property type="entry name" value="DUF3533"/>
    <property type="match status" value="1"/>
</dbReference>
<feature type="transmembrane region" description="Helical" evidence="2">
    <location>
        <begin position="304"/>
        <end position="324"/>
    </location>
</feature>
<sequence>MRLRFQFYPRAREQRVSASHVTLRQPRREFFKAAIINFCLLQVLFFSLFCYLYGTLYRESTHIHNLRIVYVDYDGGIVGQSVRNAYNTLRGRGFPTLIERSPADFPSPGDIRRTVCHIQYWAAVYTARGASDRLATALLVGGSTAADFNKSDVLFYIWNEARYPAVVDSTISNNLKTLSSTATAAYARANSSGVLGTLRSPESLSLYADPWKIVGINLQRTAQGSRLIYNTIAVILIFVQEFCYLGIINGLYSQFKLYNRLYPTRVILVRVILSALFTFSGSLFSIVALWAFRAGWHVNANQFVLNWMILWLFAHLNFLTLDFFTVWLPPFYTPLALISWAILNIASILFPYELSPGFFKWSYVLPAHSLYQTEIDIWSRGCNPQLWYTLPVMFTIEITSLTLSSIGVYRRCHYARVIEEAEEIAMQQRLAAAMAGQPVPQAPPGEEHITREPTYPGIAPTATEEQLMKEDEALARERTRSSNVYYGPSFGLALTRSTRTQGW</sequence>
<accession>A0A507QTW7</accession>
<dbReference type="PANTHER" id="PTHR34814">
    <property type="entry name" value="NITROSOGUANIDINE RESISTANCE PROTEIN SNG1"/>
    <property type="match status" value="1"/>
</dbReference>
<keyword evidence="5" id="KW-1185">Reference proteome</keyword>
<dbReference type="AlphaFoldDB" id="A0A507QTW7"/>
<feature type="transmembrane region" description="Helical" evidence="2">
    <location>
        <begin position="34"/>
        <end position="54"/>
    </location>
</feature>
<evidence type="ECO:0000259" key="3">
    <source>
        <dbReference type="Pfam" id="PF12051"/>
    </source>
</evidence>
<dbReference type="PANTHER" id="PTHR34814:SF2">
    <property type="entry name" value="DUF3533 DOMAIN-CONTAINING PROTEIN"/>
    <property type="match status" value="1"/>
</dbReference>
<name>A0A507QTW7_MONPU</name>
<proteinExistence type="predicted"/>
<feature type="transmembrane region" description="Helical" evidence="2">
    <location>
        <begin position="386"/>
        <end position="409"/>
    </location>
</feature>
<dbReference type="EMBL" id="VIFY01000105">
    <property type="protein sequence ID" value="TQB70510.1"/>
    <property type="molecule type" value="Genomic_DNA"/>
</dbReference>
<keyword evidence="2" id="KW-0812">Transmembrane</keyword>
<keyword evidence="2" id="KW-1133">Transmembrane helix</keyword>
<dbReference type="STRING" id="5098.A0A507QTW7"/>
<protein>
    <recommendedName>
        <fullName evidence="3">DUF3533 domain-containing protein</fullName>
    </recommendedName>
</protein>
<comment type="caution">
    <text evidence="4">The sequence shown here is derived from an EMBL/GenBank/DDBJ whole genome shotgun (WGS) entry which is preliminary data.</text>
</comment>
<feature type="transmembrane region" description="Helical" evidence="2">
    <location>
        <begin position="227"/>
        <end position="247"/>
    </location>
</feature>
<dbReference type="OrthoDB" id="2140105at2759"/>
<feature type="region of interest" description="Disordered" evidence="1">
    <location>
        <begin position="437"/>
        <end position="458"/>
    </location>
</feature>